<feature type="signal peptide" evidence="4">
    <location>
        <begin position="1"/>
        <end position="21"/>
    </location>
</feature>
<dbReference type="InterPro" id="IPR059177">
    <property type="entry name" value="GH29D-like_dom"/>
</dbReference>
<dbReference type="STRING" id="1038014.SAMN04487910_4660"/>
<feature type="domain" description="Glycosyl hydrolase family 13 catalytic" evidence="5">
    <location>
        <begin position="38"/>
        <end position="459"/>
    </location>
</feature>
<dbReference type="AlphaFoldDB" id="A0A1H7X8Q2"/>
<dbReference type="InterPro" id="IPR017853">
    <property type="entry name" value="GH"/>
</dbReference>
<dbReference type="SUPFAM" id="SSF51445">
    <property type="entry name" value="(Trans)glycosidases"/>
    <property type="match status" value="1"/>
</dbReference>
<organism evidence="6 7">
    <name type="scientific">Aquimarina amphilecti</name>
    <dbReference type="NCBI Taxonomy" id="1038014"/>
    <lineage>
        <taxon>Bacteria</taxon>
        <taxon>Pseudomonadati</taxon>
        <taxon>Bacteroidota</taxon>
        <taxon>Flavobacteriia</taxon>
        <taxon>Flavobacteriales</taxon>
        <taxon>Flavobacteriaceae</taxon>
        <taxon>Aquimarina</taxon>
    </lineage>
</organism>
<dbReference type="NCBIfam" id="TIGR04183">
    <property type="entry name" value="Por_Secre_tail"/>
    <property type="match status" value="1"/>
</dbReference>
<comment type="similarity">
    <text evidence="1 3">Belongs to the glycosyl hydrolase 13 family.</text>
</comment>
<dbReference type="GO" id="GO:0043169">
    <property type="term" value="F:cation binding"/>
    <property type="evidence" value="ECO:0007669"/>
    <property type="project" value="InterPro"/>
</dbReference>
<evidence type="ECO:0000256" key="2">
    <source>
        <dbReference type="ARBA" id="ARBA00022729"/>
    </source>
</evidence>
<dbReference type="PRINTS" id="PR00110">
    <property type="entry name" value="ALPHAAMYLASE"/>
</dbReference>
<dbReference type="GO" id="GO:0004556">
    <property type="term" value="F:alpha-amylase activity"/>
    <property type="evidence" value="ECO:0007669"/>
    <property type="project" value="InterPro"/>
</dbReference>
<dbReference type="InterPro" id="IPR026444">
    <property type="entry name" value="Secre_tail"/>
</dbReference>
<proteinExistence type="inferred from homology"/>
<keyword evidence="2 4" id="KW-0732">Signal</keyword>
<evidence type="ECO:0000259" key="5">
    <source>
        <dbReference type="SMART" id="SM00642"/>
    </source>
</evidence>
<dbReference type="Proteomes" id="UP000198521">
    <property type="component" value="Unassembled WGS sequence"/>
</dbReference>
<dbReference type="GO" id="GO:0005975">
    <property type="term" value="P:carbohydrate metabolic process"/>
    <property type="evidence" value="ECO:0007669"/>
    <property type="project" value="InterPro"/>
</dbReference>
<gene>
    <name evidence="6" type="ORF">SAMN04487910_4660</name>
</gene>
<dbReference type="PANTHER" id="PTHR10357:SF209">
    <property type="entry name" value="PERIPLASMIC ALPHA-AMYLASE"/>
    <property type="match status" value="1"/>
</dbReference>
<accession>A0A1H7X8Q2</accession>
<feature type="chain" id="PRO_5011514070" evidence="4">
    <location>
        <begin position="22"/>
        <end position="1117"/>
    </location>
</feature>
<name>A0A1H7X8Q2_AQUAM</name>
<evidence type="ECO:0000313" key="7">
    <source>
        <dbReference type="Proteomes" id="UP000198521"/>
    </source>
</evidence>
<keyword evidence="7" id="KW-1185">Reference proteome</keyword>
<protein>
    <submittedName>
        <fullName evidence="6">Por secretion system C-terminal sorting domain-containing protein</fullName>
    </submittedName>
</protein>
<sequence>MKQTILWGLLFYLLLPKLGTAQSDKDLPFAWENANVYFVLTDRFENGDPSNDFSYGRQRNGPALRSFEGGDLQGLINKLNEGYFDDLGVSAIWITPPYENIHGSIGDAGYAFHGYWAKDWTTIDQNLGSEDLFRQFVDVSHEHGIRVIMDVVLNHVGPDNSADQSWPNEWVRRDPTCNFQGPGGNIPCELVDNLPDILTESNNNVGLPGWLLDKWSNEGRRGEEEAELNDFFNRTGKSRSPRQYIIKWLTDYVRKFGVDGFRVDTVKHVEEFVWKELEEEGRIALREWKNNNPDKKIDDKDFWMTGEIFNYMAPSMGRRFTGDGFNVDYYDNGFDNLINFEFRFNANDGLENIFNKYDNLLFNQLGNGKSSLNFLANHDTEEVFDRERTRTFEAGTKLLLTPGPAQIYYGDETARTLTPGGGAFGDATLRSNMNFNELSNPNSKAFLTLKHFEKLGRFRREHLSVGGGRHSKLQDSPYTFKREYNGAEGSDKTLVYSGNDGDFNGSLDVFGMWSNGTQLKDYFSGNIATVSGGTVNFGTDFGLVLIGTPVSTTQPDNVTLSVNPVSGVFTEAVSVTMSATSASGANTSIFYTTDNSNPTAGSTLYSSSFGISNTTTIKAIAIDTEGNESEVITRNYVIGDGEPFDVYFKKPSSWSSANVYLFNQNTGDALPGFPAWPGEEMDSVLGTPWFTYNIDQDVQVGIVFNDNGGDQTDDLTRVTEGWYDNQWYDSCPSECPTVSQPPVLTVSPGSGTFNGSVDISMSATNSGVIYYTLDGSIPDATSTQYSGSFTVAAVGVTVLNAIAINNTGNSAVISNDYTIQDTTGYTVNFRKPDSWSAAYIYLYDKNANTTIPGFPAWPGIQMTQLNDSPWYSYTIEESVEVGIVFNDNGGSQTDDLFRTTDGWYNNSWTDTCPSECPGVIVDTSFDVYFKKPSSWNTAFIYVYDKNANTSIPGAPTWPGIEMNEIVGSPWYSYVIDESVEVGIVFNDNGESQSDDVFRTSDGWYDNQWFDSCPNECPSVDDIKRSVSEKVPVKDTLQLVKAWPNPFTESLTLSFTGNMKDNHVSIEIFDLGGKNTNTALVKDNKTNTVTMNTANLPKGIYLLKIVSDKDVKVMKMVK</sequence>
<evidence type="ECO:0000256" key="3">
    <source>
        <dbReference type="RuleBase" id="RU003615"/>
    </source>
</evidence>
<dbReference type="RefSeq" id="WP_091412855.1">
    <property type="nucleotide sequence ID" value="NZ_FOAB01000013.1"/>
</dbReference>
<dbReference type="EMBL" id="FOAB01000013">
    <property type="protein sequence ID" value="SEM29518.1"/>
    <property type="molecule type" value="Genomic_DNA"/>
</dbReference>
<dbReference type="Pfam" id="PF16738">
    <property type="entry name" value="CBM26"/>
    <property type="match status" value="3"/>
</dbReference>
<dbReference type="Gene3D" id="2.60.40.10">
    <property type="entry name" value="Immunoglobulins"/>
    <property type="match status" value="3"/>
</dbReference>
<dbReference type="Pfam" id="PF18962">
    <property type="entry name" value="Por_Secre_tail"/>
    <property type="match status" value="1"/>
</dbReference>
<evidence type="ECO:0000256" key="1">
    <source>
        <dbReference type="ARBA" id="ARBA00008061"/>
    </source>
</evidence>
<dbReference type="InterPro" id="IPR006046">
    <property type="entry name" value="Alpha_amylase"/>
</dbReference>
<dbReference type="Pfam" id="PF00128">
    <property type="entry name" value="Alpha-amylase"/>
    <property type="match status" value="1"/>
</dbReference>
<dbReference type="Gene3D" id="3.20.20.80">
    <property type="entry name" value="Glycosidases"/>
    <property type="match status" value="1"/>
</dbReference>
<evidence type="ECO:0000256" key="4">
    <source>
        <dbReference type="SAM" id="SignalP"/>
    </source>
</evidence>
<dbReference type="InterPro" id="IPR013783">
    <property type="entry name" value="Ig-like_fold"/>
</dbReference>
<dbReference type="InterPro" id="IPR006047">
    <property type="entry name" value="GH13_cat_dom"/>
</dbReference>
<dbReference type="InterPro" id="IPR031965">
    <property type="entry name" value="CBM26"/>
</dbReference>
<dbReference type="SMART" id="SM00642">
    <property type="entry name" value="Aamy"/>
    <property type="match status" value="1"/>
</dbReference>
<dbReference type="PANTHER" id="PTHR10357">
    <property type="entry name" value="ALPHA-AMYLASE FAMILY MEMBER"/>
    <property type="match status" value="1"/>
</dbReference>
<reference evidence="6 7" key="1">
    <citation type="submission" date="2016-10" db="EMBL/GenBank/DDBJ databases">
        <authorList>
            <person name="de Groot N.N."/>
        </authorList>
    </citation>
    <scope>NUCLEOTIDE SEQUENCE [LARGE SCALE GENOMIC DNA]</scope>
    <source>
        <strain evidence="6 7">DSM 25232</strain>
    </source>
</reference>
<evidence type="ECO:0000313" key="6">
    <source>
        <dbReference type="EMBL" id="SEM29518.1"/>
    </source>
</evidence>
<dbReference type="OrthoDB" id="1153025at2"/>
<dbReference type="Pfam" id="PF13290">
    <property type="entry name" value="CHB_HEX_C_1"/>
    <property type="match status" value="2"/>
</dbReference>